<evidence type="ECO:0000313" key="2">
    <source>
        <dbReference type="Proteomes" id="UP001234989"/>
    </source>
</evidence>
<sequence length="174" mass="19588">MNGTKLTLLKQTLCFVIENFGPSDRLAIVMNLLSCSIRPCNRQRAEAEDMSTFPVHTFGFGSDYDSSALYAISDTTLSFIESFVTVQDALHCVLVVSSKEIVMEKSEKGEEVYPKGLSVEKVEVNWKEMEKAEATPTDQKEIVMEKYEKGEEAYPKGVSVKKLEVNWNEIENSN</sequence>
<dbReference type="EMBL" id="CP133613">
    <property type="protein sequence ID" value="WMV14351.1"/>
    <property type="molecule type" value="Genomic_DNA"/>
</dbReference>
<accession>A0AAF0Q5L3</accession>
<dbReference type="Proteomes" id="UP001234989">
    <property type="component" value="Chromosome 2"/>
</dbReference>
<proteinExistence type="predicted"/>
<dbReference type="AlphaFoldDB" id="A0AAF0Q5L3"/>
<protein>
    <submittedName>
        <fullName evidence="1">Uncharacterized protein</fullName>
    </submittedName>
</protein>
<keyword evidence="2" id="KW-1185">Reference proteome</keyword>
<gene>
    <name evidence="1" type="ORF">MTR67_007736</name>
</gene>
<name>A0AAF0Q5L3_SOLVR</name>
<reference evidence="1" key="1">
    <citation type="submission" date="2023-08" db="EMBL/GenBank/DDBJ databases">
        <title>A de novo genome assembly of Solanum verrucosum Schlechtendal, a Mexican diploid species geographically isolated from the other diploid A-genome species in potato relatives.</title>
        <authorList>
            <person name="Hosaka K."/>
        </authorList>
    </citation>
    <scope>NUCLEOTIDE SEQUENCE</scope>
    <source>
        <tissue evidence="1">Young leaves</tissue>
    </source>
</reference>
<evidence type="ECO:0000313" key="1">
    <source>
        <dbReference type="EMBL" id="WMV14351.1"/>
    </source>
</evidence>
<organism evidence="1 2">
    <name type="scientific">Solanum verrucosum</name>
    <dbReference type="NCBI Taxonomy" id="315347"/>
    <lineage>
        <taxon>Eukaryota</taxon>
        <taxon>Viridiplantae</taxon>
        <taxon>Streptophyta</taxon>
        <taxon>Embryophyta</taxon>
        <taxon>Tracheophyta</taxon>
        <taxon>Spermatophyta</taxon>
        <taxon>Magnoliopsida</taxon>
        <taxon>eudicotyledons</taxon>
        <taxon>Gunneridae</taxon>
        <taxon>Pentapetalae</taxon>
        <taxon>asterids</taxon>
        <taxon>lamiids</taxon>
        <taxon>Solanales</taxon>
        <taxon>Solanaceae</taxon>
        <taxon>Solanoideae</taxon>
        <taxon>Solaneae</taxon>
        <taxon>Solanum</taxon>
    </lineage>
</organism>